<evidence type="ECO:0000313" key="1">
    <source>
        <dbReference type="EMBL" id="KAI8535885.1"/>
    </source>
</evidence>
<keyword evidence="2" id="KW-1185">Reference proteome</keyword>
<sequence>MLIVGSTLMQNESRKLNQMAMVAEKKRMEVPTESWGFSQEKWIMALKTSYDKIEKIVKEFKERHEKCKSFSQRRRFHDEKDIDSINDVRPDHAVFWLPYYVVLLLDPAPDWNAIQLLFCSLKPTTQKATGGERSGDKRQAFWVEKGKGKPHSKAEIDCSPPAAQSWNQLVRVALTLWPLRLWFLPPRQRLCYRGFAAGLPEKTVVWTANRDDPPIPSNATLSFSDGRLVLNITPAQTPYIPGVTEEISVASMLDSGNFVLYNSVGKIIWQNFANPTDTILPGQRLVAGQNLISSVSEGDRSSGLFRLKMQEDGHLVAYPLESPDTASYAYYGSGTFGSGNVTLNLDDKGHLYLLNETGDNIIKNITKGESEKDGKIYRMTLDADAIFRVYSLTLDPKGN</sequence>
<protein>
    <submittedName>
        <fullName evidence="1">Uncharacterized protein</fullName>
    </submittedName>
</protein>
<gene>
    <name evidence="1" type="ORF">RHMOL_Rhmol10G0209400</name>
</gene>
<reference evidence="1" key="1">
    <citation type="submission" date="2022-02" db="EMBL/GenBank/DDBJ databases">
        <title>Plant Genome Project.</title>
        <authorList>
            <person name="Zhang R.-G."/>
        </authorList>
    </citation>
    <scope>NUCLEOTIDE SEQUENCE</scope>
    <source>
        <strain evidence="1">AT1</strain>
    </source>
</reference>
<name>A0ACC0M4J2_RHOML</name>
<comment type="caution">
    <text evidence="1">The sequence shown here is derived from an EMBL/GenBank/DDBJ whole genome shotgun (WGS) entry which is preliminary data.</text>
</comment>
<dbReference type="Proteomes" id="UP001062846">
    <property type="component" value="Chromosome 10"/>
</dbReference>
<accession>A0ACC0M4J2</accession>
<proteinExistence type="predicted"/>
<organism evidence="1 2">
    <name type="scientific">Rhododendron molle</name>
    <name type="common">Chinese azalea</name>
    <name type="synonym">Azalea mollis</name>
    <dbReference type="NCBI Taxonomy" id="49168"/>
    <lineage>
        <taxon>Eukaryota</taxon>
        <taxon>Viridiplantae</taxon>
        <taxon>Streptophyta</taxon>
        <taxon>Embryophyta</taxon>
        <taxon>Tracheophyta</taxon>
        <taxon>Spermatophyta</taxon>
        <taxon>Magnoliopsida</taxon>
        <taxon>eudicotyledons</taxon>
        <taxon>Gunneridae</taxon>
        <taxon>Pentapetalae</taxon>
        <taxon>asterids</taxon>
        <taxon>Ericales</taxon>
        <taxon>Ericaceae</taxon>
        <taxon>Ericoideae</taxon>
        <taxon>Rhodoreae</taxon>
        <taxon>Rhododendron</taxon>
    </lineage>
</organism>
<dbReference type="EMBL" id="CM046397">
    <property type="protein sequence ID" value="KAI8535885.1"/>
    <property type="molecule type" value="Genomic_DNA"/>
</dbReference>
<evidence type="ECO:0000313" key="2">
    <source>
        <dbReference type="Proteomes" id="UP001062846"/>
    </source>
</evidence>